<sequence>MEANQAQLKTARAEAALLRELVTLTTAALEQTQEFVPKPATSFVLPICRRGSGNRVHRVECRGRRGHADVADIFGNVCPRVLAGFVLSVLRVNRSGRSQSANSVRAELQAFQRQYFGPHGSEIAGEKLRSKLASWLNKPRPMLLLLLKLANFPLAHPKLLRPITMLLRTRLLRIT</sequence>
<keyword evidence="2" id="KW-1185">Reference proteome</keyword>
<dbReference type="HOGENOM" id="CLU_1534963_0_0_1"/>
<dbReference type="EnsemblPlants" id="OPUNC01G18350.1">
    <property type="protein sequence ID" value="OPUNC01G18350.1"/>
    <property type="gene ID" value="OPUNC01G18350"/>
</dbReference>
<evidence type="ECO:0000313" key="2">
    <source>
        <dbReference type="Proteomes" id="UP000026962"/>
    </source>
</evidence>
<dbReference type="AlphaFoldDB" id="A0A0E0JJK2"/>
<dbReference type="Proteomes" id="UP000026962">
    <property type="component" value="Chromosome 1"/>
</dbReference>
<dbReference type="Gramene" id="OPUNC01G18350.1">
    <property type="protein sequence ID" value="OPUNC01G18350.1"/>
    <property type="gene ID" value="OPUNC01G18350"/>
</dbReference>
<evidence type="ECO:0000313" key="1">
    <source>
        <dbReference type="EnsemblPlants" id="OPUNC01G18350.1"/>
    </source>
</evidence>
<accession>A0A0E0JJK2</accession>
<reference evidence="1" key="1">
    <citation type="submission" date="2015-04" db="UniProtKB">
        <authorList>
            <consortium name="EnsemblPlants"/>
        </authorList>
    </citation>
    <scope>IDENTIFICATION</scope>
</reference>
<organism evidence="1">
    <name type="scientific">Oryza punctata</name>
    <name type="common">Red rice</name>
    <dbReference type="NCBI Taxonomy" id="4537"/>
    <lineage>
        <taxon>Eukaryota</taxon>
        <taxon>Viridiplantae</taxon>
        <taxon>Streptophyta</taxon>
        <taxon>Embryophyta</taxon>
        <taxon>Tracheophyta</taxon>
        <taxon>Spermatophyta</taxon>
        <taxon>Magnoliopsida</taxon>
        <taxon>Liliopsida</taxon>
        <taxon>Poales</taxon>
        <taxon>Poaceae</taxon>
        <taxon>BOP clade</taxon>
        <taxon>Oryzoideae</taxon>
        <taxon>Oryzeae</taxon>
        <taxon>Oryzinae</taxon>
        <taxon>Oryza</taxon>
    </lineage>
</organism>
<proteinExistence type="predicted"/>
<name>A0A0E0JJK2_ORYPU</name>
<reference evidence="1" key="2">
    <citation type="submission" date="2018-05" db="EMBL/GenBank/DDBJ databases">
        <title>OpunRS2 (Oryza punctata Reference Sequence Version 2).</title>
        <authorList>
            <person name="Zhang J."/>
            <person name="Kudrna D."/>
            <person name="Lee S."/>
            <person name="Talag J."/>
            <person name="Welchert J."/>
            <person name="Wing R.A."/>
        </authorList>
    </citation>
    <scope>NUCLEOTIDE SEQUENCE [LARGE SCALE GENOMIC DNA]</scope>
</reference>
<protein>
    <submittedName>
        <fullName evidence="1">Uncharacterized protein</fullName>
    </submittedName>
</protein>